<evidence type="ECO:0000313" key="3">
    <source>
        <dbReference type="Proteomes" id="UP001610432"/>
    </source>
</evidence>
<sequence length="202" mass="22416">MDFSGRFQDRPGSERRGFQACSSTPISERPPCLPADCFFSLGNCVVAFSPSRSDVLLVELLLFPPFNRPLVINAKTPKLTGVLLLIILLMHSASSKFQSWAFTQDVSLPSQSNLIHFSCSSSVSLHGGENWQTKTDSPPPSSTSSGCWFTWTHPNSMLEAPKKNPPIFNLYQQRSPARLLFQVDDATTEILESCQPKNTHQL</sequence>
<dbReference type="RefSeq" id="XP_070882851.1">
    <property type="nucleotide sequence ID" value="XM_071025926.1"/>
</dbReference>
<organism evidence="2 3">
    <name type="scientific">Aspergillus lucknowensis</name>
    <dbReference type="NCBI Taxonomy" id="176173"/>
    <lineage>
        <taxon>Eukaryota</taxon>
        <taxon>Fungi</taxon>
        <taxon>Dikarya</taxon>
        <taxon>Ascomycota</taxon>
        <taxon>Pezizomycotina</taxon>
        <taxon>Eurotiomycetes</taxon>
        <taxon>Eurotiomycetidae</taxon>
        <taxon>Eurotiales</taxon>
        <taxon>Aspergillaceae</taxon>
        <taxon>Aspergillus</taxon>
        <taxon>Aspergillus subgen. Nidulantes</taxon>
    </lineage>
</organism>
<feature type="region of interest" description="Disordered" evidence="1">
    <location>
        <begin position="1"/>
        <end position="26"/>
    </location>
</feature>
<dbReference type="EMBL" id="JBFXLQ010000046">
    <property type="protein sequence ID" value="KAL2863872.1"/>
    <property type="molecule type" value="Genomic_DNA"/>
</dbReference>
<proteinExistence type="predicted"/>
<name>A0ABR4LH59_9EURO</name>
<comment type="caution">
    <text evidence="2">The sequence shown here is derived from an EMBL/GenBank/DDBJ whole genome shotgun (WGS) entry which is preliminary data.</text>
</comment>
<dbReference type="Proteomes" id="UP001610432">
    <property type="component" value="Unassembled WGS sequence"/>
</dbReference>
<gene>
    <name evidence="2" type="ORF">BJX67DRAFT_230799</name>
</gene>
<accession>A0ABR4LH59</accession>
<protein>
    <submittedName>
        <fullName evidence="2">Uncharacterized protein</fullName>
    </submittedName>
</protein>
<dbReference type="GeneID" id="98140998"/>
<reference evidence="2 3" key="1">
    <citation type="submission" date="2024-07" db="EMBL/GenBank/DDBJ databases">
        <title>Section-level genome sequencing and comparative genomics of Aspergillus sections Usti and Cavernicolus.</title>
        <authorList>
            <consortium name="Lawrence Berkeley National Laboratory"/>
            <person name="Nybo J.L."/>
            <person name="Vesth T.C."/>
            <person name="Theobald S."/>
            <person name="Frisvad J.C."/>
            <person name="Larsen T.O."/>
            <person name="Kjaerboelling I."/>
            <person name="Rothschild-Mancinelli K."/>
            <person name="Lyhne E.K."/>
            <person name="Kogle M.E."/>
            <person name="Barry K."/>
            <person name="Clum A."/>
            <person name="Na H."/>
            <person name="Ledsgaard L."/>
            <person name="Lin J."/>
            <person name="Lipzen A."/>
            <person name="Kuo A."/>
            <person name="Riley R."/>
            <person name="Mondo S."/>
            <person name="Labutti K."/>
            <person name="Haridas S."/>
            <person name="Pangalinan J."/>
            <person name="Salamov A.A."/>
            <person name="Simmons B.A."/>
            <person name="Magnuson J.K."/>
            <person name="Chen J."/>
            <person name="Drula E."/>
            <person name="Henrissat B."/>
            <person name="Wiebenga A."/>
            <person name="Lubbers R.J."/>
            <person name="Gomes A.C."/>
            <person name="Macurrencykelacurrency M.R."/>
            <person name="Stajich J."/>
            <person name="Grigoriev I.V."/>
            <person name="Mortensen U.H."/>
            <person name="De Vries R.P."/>
            <person name="Baker S.E."/>
            <person name="Andersen M.R."/>
        </authorList>
    </citation>
    <scope>NUCLEOTIDE SEQUENCE [LARGE SCALE GENOMIC DNA]</scope>
    <source>
        <strain evidence="2 3">CBS 449.75</strain>
    </source>
</reference>
<feature type="compositionally biased region" description="Basic and acidic residues" evidence="1">
    <location>
        <begin position="7"/>
        <end position="17"/>
    </location>
</feature>
<keyword evidence="3" id="KW-1185">Reference proteome</keyword>
<evidence type="ECO:0000256" key="1">
    <source>
        <dbReference type="SAM" id="MobiDB-lite"/>
    </source>
</evidence>
<evidence type="ECO:0000313" key="2">
    <source>
        <dbReference type="EMBL" id="KAL2863872.1"/>
    </source>
</evidence>